<accession>A0A0G2JAI4</accession>
<organism evidence="2 3">
    <name type="scientific">[Emmonsia] crescens</name>
    <dbReference type="NCBI Taxonomy" id="73230"/>
    <lineage>
        <taxon>Eukaryota</taxon>
        <taxon>Fungi</taxon>
        <taxon>Dikarya</taxon>
        <taxon>Ascomycota</taxon>
        <taxon>Pezizomycotina</taxon>
        <taxon>Eurotiomycetes</taxon>
        <taxon>Eurotiomycetidae</taxon>
        <taxon>Onygenales</taxon>
        <taxon>Ajellomycetaceae</taxon>
        <taxon>Emergomyces</taxon>
    </lineage>
</organism>
<evidence type="ECO:0000313" key="2">
    <source>
        <dbReference type="EMBL" id="KKZ65786.1"/>
    </source>
</evidence>
<dbReference type="OrthoDB" id="4188745at2759"/>
<gene>
    <name evidence="2" type="ORF">EMCG_08406</name>
</gene>
<evidence type="ECO:0000256" key="1">
    <source>
        <dbReference type="SAM" id="MobiDB-lite"/>
    </source>
</evidence>
<protein>
    <submittedName>
        <fullName evidence="2">Uncharacterized protein</fullName>
    </submittedName>
</protein>
<dbReference type="Proteomes" id="UP000034164">
    <property type="component" value="Unassembled WGS sequence"/>
</dbReference>
<feature type="region of interest" description="Disordered" evidence="1">
    <location>
        <begin position="1"/>
        <end position="43"/>
    </location>
</feature>
<name>A0A0G2JAI4_9EURO</name>
<dbReference type="VEuPathDB" id="FungiDB:EMCG_08406"/>
<comment type="caution">
    <text evidence="2">The sequence shown here is derived from an EMBL/GenBank/DDBJ whole genome shotgun (WGS) entry which is preliminary data.</text>
</comment>
<feature type="compositionally biased region" description="Acidic residues" evidence="1">
    <location>
        <begin position="23"/>
        <end position="34"/>
    </location>
</feature>
<feature type="compositionally biased region" description="Polar residues" evidence="1">
    <location>
        <begin position="11"/>
        <end position="22"/>
    </location>
</feature>
<dbReference type="EMBL" id="LCZI01000570">
    <property type="protein sequence ID" value="KKZ65786.1"/>
    <property type="molecule type" value="Genomic_DNA"/>
</dbReference>
<proteinExistence type="predicted"/>
<reference evidence="3" key="1">
    <citation type="journal article" date="2015" name="PLoS Genet.">
        <title>The dynamic genome and transcriptome of the human fungal pathogen Blastomyces and close relative Emmonsia.</title>
        <authorList>
            <person name="Munoz J.F."/>
            <person name="Gauthier G.M."/>
            <person name="Desjardins C.A."/>
            <person name="Gallo J.E."/>
            <person name="Holder J."/>
            <person name="Sullivan T.D."/>
            <person name="Marty A.J."/>
            <person name="Carmen J.C."/>
            <person name="Chen Z."/>
            <person name="Ding L."/>
            <person name="Gujja S."/>
            <person name="Magrini V."/>
            <person name="Misas E."/>
            <person name="Mitreva M."/>
            <person name="Priest M."/>
            <person name="Saif S."/>
            <person name="Whiston E.A."/>
            <person name="Young S."/>
            <person name="Zeng Q."/>
            <person name="Goldman W.E."/>
            <person name="Mardis E.R."/>
            <person name="Taylor J.W."/>
            <person name="McEwen J.G."/>
            <person name="Clay O.K."/>
            <person name="Klein B.S."/>
            <person name="Cuomo C.A."/>
        </authorList>
    </citation>
    <scope>NUCLEOTIDE SEQUENCE [LARGE SCALE GENOMIC DNA]</scope>
    <source>
        <strain evidence="3">UAMH 3008</strain>
    </source>
</reference>
<evidence type="ECO:0000313" key="3">
    <source>
        <dbReference type="Proteomes" id="UP000034164"/>
    </source>
</evidence>
<dbReference type="AlphaFoldDB" id="A0A0G2JAI4"/>
<sequence length="166" mass="18997">MRSEDIMYNALDSNPDSHMSNDTDFDSEYVDAESDSTSSNSRESLFSKLVRENNTNTKSSVESLKSGYTSDMSTDNDISELDHFIENMTDDNEFHIIQSPLTGQPNILLTKVTLLHTKSEDKKPRVKTFIISHNLEPLLNLLRHLLSMTIDDEIFAPEFKKLEDIY</sequence>